<comment type="catalytic activity">
    <reaction evidence="9">
        <text>L-aspartate + L-glutamine + ATP + H2O = L-asparagine + L-glutamate + AMP + diphosphate + H(+)</text>
        <dbReference type="Rhea" id="RHEA:12228"/>
        <dbReference type="ChEBI" id="CHEBI:15377"/>
        <dbReference type="ChEBI" id="CHEBI:15378"/>
        <dbReference type="ChEBI" id="CHEBI:29985"/>
        <dbReference type="ChEBI" id="CHEBI:29991"/>
        <dbReference type="ChEBI" id="CHEBI:30616"/>
        <dbReference type="ChEBI" id="CHEBI:33019"/>
        <dbReference type="ChEBI" id="CHEBI:58048"/>
        <dbReference type="ChEBI" id="CHEBI:58359"/>
        <dbReference type="ChEBI" id="CHEBI:456215"/>
        <dbReference type="EC" id="6.3.5.4"/>
    </reaction>
</comment>
<sequence>MCGIWCCLGSHSESFPDCIEALRNRGPEFVAFKSYYGVSLGFTRLAINGLSAEGDQPFLHEDGSKLICNGEIYNHVQLKQKYDLAESGDGDCGILLDLIKKIGFAAACREIDGVFAMVYVTSDLVFVARDPFGVRPLFHARYEGSHIWSSEIKGFPKGATNVRPFPPGTYAAYYRANDFNALFHDAKRFHTQNIVPLESFRNPRISTYCLREALFQAVEKRVLNTERPIAALLSGGLDSSLVAAIAASVISRRGLPKLRTFSIGMVGSPDLKYARKVADFIGSIHTSIVVAAEDFREVVPQVIRDIESYDITTVRASVGNWLVGKYIKEHTDCKVVLNGDGSDEIGGGYLYMQRAPTDAHFNAETLRLLGEIHMFDVLRSDRCMAAHGLEARTPFLDKQVVQTWLSIPVELRASHSRIEKAVLREAFDLCELLPPDVLWRRKEAFSDGVNTDGATQKWYARPDEAEYYRELFDRDYAHAAKVIPHMWMPKWVDTSDPSATSYRDTTLVQ</sequence>
<dbReference type="PROSITE" id="PS51278">
    <property type="entry name" value="GATASE_TYPE_2"/>
    <property type="match status" value="1"/>
</dbReference>
<reference evidence="11" key="1">
    <citation type="journal article" date="2020" name="Nature">
        <title>Giant virus diversity and host interactions through global metagenomics.</title>
        <authorList>
            <person name="Schulz F."/>
            <person name="Roux S."/>
            <person name="Paez-Espino D."/>
            <person name="Jungbluth S."/>
            <person name="Walsh D.A."/>
            <person name="Denef V.J."/>
            <person name="McMahon K.D."/>
            <person name="Konstantinidis K.T."/>
            <person name="Eloe-Fadrosh E.A."/>
            <person name="Kyrpides N.C."/>
            <person name="Woyke T."/>
        </authorList>
    </citation>
    <scope>NUCLEOTIDE SEQUENCE</scope>
    <source>
        <strain evidence="11">GVMAG-M-3300023184-135</strain>
    </source>
</reference>
<dbReference type="GO" id="GO:0006529">
    <property type="term" value="P:asparagine biosynthetic process"/>
    <property type="evidence" value="ECO:0007669"/>
    <property type="project" value="UniProtKB-KW"/>
</dbReference>
<dbReference type="InterPro" id="IPR001962">
    <property type="entry name" value="Asn_synthase"/>
</dbReference>
<dbReference type="Gene3D" id="3.40.50.620">
    <property type="entry name" value="HUPs"/>
    <property type="match status" value="1"/>
</dbReference>
<dbReference type="AlphaFoldDB" id="A0A6C0HLX0"/>
<keyword evidence="4" id="KW-0028">Amino-acid biosynthesis</keyword>
<dbReference type="GO" id="GO:0004066">
    <property type="term" value="F:asparagine synthase (glutamine-hydrolyzing) activity"/>
    <property type="evidence" value="ECO:0007669"/>
    <property type="project" value="UniProtKB-EC"/>
</dbReference>
<evidence type="ECO:0000256" key="5">
    <source>
        <dbReference type="ARBA" id="ARBA00022741"/>
    </source>
</evidence>
<dbReference type="GO" id="GO:0005524">
    <property type="term" value="F:ATP binding"/>
    <property type="evidence" value="ECO:0007669"/>
    <property type="project" value="UniProtKB-KW"/>
</dbReference>
<dbReference type="SUPFAM" id="SSF56235">
    <property type="entry name" value="N-terminal nucleophile aminohydrolases (Ntn hydrolases)"/>
    <property type="match status" value="1"/>
</dbReference>
<dbReference type="InterPro" id="IPR017932">
    <property type="entry name" value="GATase_2_dom"/>
</dbReference>
<dbReference type="PANTHER" id="PTHR11772">
    <property type="entry name" value="ASPARAGINE SYNTHETASE"/>
    <property type="match status" value="1"/>
</dbReference>
<comment type="pathway">
    <text evidence="1">Amino-acid biosynthesis; L-asparagine biosynthesis; L-asparagine from L-aspartate (L-Gln route): step 1/1.</text>
</comment>
<dbReference type="InterPro" id="IPR006426">
    <property type="entry name" value="Asn_synth_AEB"/>
</dbReference>
<dbReference type="Pfam" id="PF00733">
    <property type="entry name" value="Asn_synthase"/>
    <property type="match status" value="1"/>
</dbReference>
<protein>
    <recommendedName>
        <fullName evidence="2">asparagine synthase (glutamine-hydrolyzing)</fullName>
        <ecNumber evidence="2">6.3.5.4</ecNumber>
    </recommendedName>
    <alternativeName>
        <fullName evidence="8">Glutamine-dependent asparagine synthetase</fullName>
    </alternativeName>
</protein>
<dbReference type="SUPFAM" id="SSF52402">
    <property type="entry name" value="Adenine nucleotide alpha hydrolases-like"/>
    <property type="match status" value="1"/>
</dbReference>
<dbReference type="PANTHER" id="PTHR11772:SF23">
    <property type="entry name" value="ASPARAGINE SYNTHETASE [GLUTAMINE-HYDROLYZING]"/>
    <property type="match status" value="1"/>
</dbReference>
<evidence type="ECO:0000256" key="1">
    <source>
        <dbReference type="ARBA" id="ARBA00005187"/>
    </source>
</evidence>
<keyword evidence="7" id="KW-0061">Asparagine biosynthesis</keyword>
<dbReference type="InterPro" id="IPR050795">
    <property type="entry name" value="Asn_Synthetase"/>
</dbReference>
<evidence type="ECO:0000259" key="10">
    <source>
        <dbReference type="PROSITE" id="PS51278"/>
    </source>
</evidence>
<keyword evidence="5" id="KW-0547">Nucleotide-binding</keyword>
<evidence type="ECO:0000256" key="4">
    <source>
        <dbReference type="ARBA" id="ARBA00022605"/>
    </source>
</evidence>
<dbReference type="GO" id="GO:0005829">
    <property type="term" value="C:cytosol"/>
    <property type="evidence" value="ECO:0007669"/>
    <property type="project" value="TreeGrafter"/>
</dbReference>
<dbReference type="EC" id="6.3.5.4" evidence="2"/>
<evidence type="ECO:0000256" key="8">
    <source>
        <dbReference type="ARBA" id="ARBA00030234"/>
    </source>
</evidence>
<dbReference type="InterPro" id="IPR014729">
    <property type="entry name" value="Rossmann-like_a/b/a_fold"/>
</dbReference>
<dbReference type="InterPro" id="IPR029055">
    <property type="entry name" value="Ntn_hydrolases_N"/>
</dbReference>
<evidence type="ECO:0000313" key="11">
    <source>
        <dbReference type="EMBL" id="QHT81126.1"/>
    </source>
</evidence>
<dbReference type="CDD" id="cd01991">
    <property type="entry name" value="Asn_synthase_B_C"/>
    <property type="match status" value="1"/>
</dbReference>
<keyword evidence="6" id="KW-0067">ATP-binding</keyword>
<evidence type="ECO:0000256" key="9">
    <source>
        <dbReference type="ARBA" id="ARBA00048741"/>
    </source>
</evidence>
<keyword evidence="3" id="KW-0436">Ligase</keyword>
<dbReference type="Gene3D" id="3.60.20.10">
    <property type="entry name" value="Glutamine Phosphoribosylpyrophosphate, subunit 1, domain 1"/>
    <property type="match status" value="1"/>
</dbReference>
<feature type="domain" description="Glutamine amidotransferase type-2" evidence="10">
    <location>
        <begin position="2"/>
        <end position="176"/>
    </location>
</feature>
<dbReference type="Pfam" id="PF13537">
    <property type="entry name" value="GATase_7"/>
    <property type="match status" value="1"/>
</dbReference>
<evidence type="ECO:0000256" key="2">
    <source>
        <dbReference type="ARBA" id="ARBA00012737"/>
    </source>
</evidence>
<evidence type="ECO:0000256" key="6">
    <source>
        <dbReference type="ARBA" id="ARBA00022840"/>
    </source>
</evidence>
<evidence type="ECO:0000256" key="7">
    <source>
        <dbReference type="ARBA" id="ARBA00022888"/>
    </source>
</evidence>
<dbReference type="EMBL" id="MN739977">
    <property type="protein sequence ID" value="QHT81126.1"/>
    <property type="molecule type" value="Genomic_DNA"/>
</dbReference>
<name>A0A6C0HLX0_9ZZZZ</name>
<dbReference type="PIRSF" id="PIRSF001589">
    <property type="entry name" value="Asn_synthetase_glu-h"/>
    <property type="match status" value="1"/>
</dbReference>
<proteinExistence type="predicted"/>
<accession>A0A6C0HLX0</accession>
<organism evidence="11">
    <name type="scientific">viral metagenome</name>
    <dbReference type="NCBI Taxonomy" id="1070528"/>
    <lineage>
        <taxon>unclassified sequences</taxon>
        <taxon>metagenomes</taxon>
        <taxon>organismal metagenomes</taxon>
    </lineage>
</organism>
<evidence type="ECO:0000256" key="3">
    <source>
        <dbReference type="ARBA" id="ARBA00022598"/>
    </source>
</evidence>